<proteinExistence type="predicted"/>
<feature type="region of interest" description="Disordered" evidence="1">
    <location>
        <begin position="244"/>
        <end position="265"/>
    </location>
</feature>
<feature type="non-terminal residue" evidence="2">
    <location>
        <position position="265"/>
    </location>
</feature>
<dbReference type="Proteomes" id="UP000649617">
    <property type="component" value="Unassembled WGS sequence"/>
</dbReference>
<evidence type="ECO:0000313" key="2">
    <source>
        <dbReference type="EMBL" id="CAE7569344.1"/>
    </source>
</evidence>
<sequence>SCSRETPWSSEDYDEHRATERAADAAPVLEEVPHLQPQRADAQAVRGAHGRQSVQRVAPEPAAETAGRGVRRRHRQDGGDGQPQDPPAPVGRRGAGIHRRRRAFFRHPSAQPQRQHLQIQPLLPGRIPAIHGAVGRKSKAAHSAGSGHRERLRIRRRWLSRQTFPSIAAPQFSAAWARHRHGGRSLPERWLRSVKASRSRPAQQQSQRPRRRGRCSWAHEHHCCRRRWSGPSCAELWLQECHQSSERSGATGVPADHRPPNRRAT</sequence>
<reference evidence="2" key="1">
    <citation type="submission" date="2021-02" db="EMBL/GenBank/DDBJ databases">
        <authorList>
            <person name="Dougan E. K."/>
            <person name="Rhodes N."/>
            <person name="Thang M."/>
            <person name="Chan C."/>
        </authorList>
    </citation>
    <scope>NUCLEOTIDE SEQUENCE</scope>
</reference>
<feature type="compositionally biased region" description="Basic and acidic residues" evidence="1">
    <location>
        <begin position="14"/>
        <end position="23"/>
    </location>
</feature>
<evidence type="ECO:0000313" key="3">
    <source>
        <dbReference type="Proteomes" id="UP000649617"/>
    </source>
</evidence>
<dbReference type="AlphaFoldDB" id="A0A812ULS2"/>
<name>A0A812ULS2_SYMPI</name>
<gene>
    <name evidence="2" type="ORF">SPIL2461_LOCUS15321</name>
</gene>
<accession>A0A812ULS2</accession>
<organism evidence="2 3">
    <name type="scientific">Symbiodinium pilosum</name>
    <name type="common">Dinoflagellate</name>
    <dbReference type="NCBI Taxonomy" id="2952"/>
    <lineage>
        <taxon>Eukaryota</taxon>
        <taxon>Sar</taxon>
        <taxon>Alveolata</taxon>
        <taxon>Dinophyceae</taxon>
        <taxon>Suessiales</taxon>
        <taxon>Symbiodiniaceae</taxon>
        <taxon>Symbiodinium</taxon>
    </lineage>
</organism>
<feature type="region of interest" description="Disordered" evidence="1">
    <location>
        <begin position="191"/>
        <end position="216"/>
    </location>
</feature>
<evidence type="ECO:0000256" key="1">
    <source>
        <dbReference type="SAM" id="MobiDB-lite"/>
    </source>
</evidence>
<comment type="caution">
    <text evidence="2">The sequence shown here is derived from an EMBL/GenBank/DDBJ whole genome shotgun (WGS) entry which is preliminary data.</text>
</comment>
<feature type="non-terminal residue" evidence="2">
    <location>
        <position position="1"/>
    </location>
</feature>
<keyword evidence="3" id="KW-1185">Reference proteome</keyword>
<dbReference type="EMBL" id="CAJNIZ010037072">
    <property type="protein sequence ID" value="CAE7569344.1"/>
    <property type="molecule type" value="Genomic_DNA"/>
</dbReference>
<protein>
    <submittedName>
        <fullName evidence="2">Uncharacterized protein</fullName>
    </submittedName>
</protein>
<feature type="region of interest" description="Disordered" evidence="1">
    <location>
        <begin position="1"/>
        <end position="102"/>
    </location>
</feature>